<feature type="region of interest" description="Disordered" evidence="1">
    <location>
        <begin position="194"/>
        <end position="216"/>
    </location>
</feature>
<keyword evidence="2" id="KW-0732">Signal</keyword>
<protein>
    <submittedName>
        <fullName evidence="3">Uncharacterized protein</fullName>
    </submittedName>
</protein>
<name>A0ABN8IN91_9NEOP</name>
<gene>
    <name evidence="3" type="ORF">IPOD504_LOCUS11854</name>
</gene>
<feature type="signal peptide" evidence="2">
    <location>
        <begin position="1"/>
        <end position="20"/>
    </location>
</feature>
<evidence type="ECO:0000256" key="2">
    <source>
        <dbReference type="SAM" id="SignalP"/>
    </source>
</evidence>
<reference evidence="3" key="1">
    <citation type="submission" date="2022-03" db="EMBL/GenBank/DDBJ databases">
        <authorList>
            <person name="Martin H S."/>
        </authorList>
    </citation>
    <scope>NUCLEOTIDE SEQUENCE</scope>
</reference>
<organism evidence="3 4">
    <name type="scientific">Iphiclides podalirius</name>
    <name type="common">scarce swallowtail</name>
    <dbReference type="NCBI Taxonomy" id="110791"/>
    <lineage>
        <taxon>Eukaryota</taxon>
        <taxon>Metazoa</taxon>
        <taxon>Ecdysozoa</taxon>
        <taxon>Arthropoda</taxon>
        <taxon>Hexapoda</taxon>
        <taxon>Insecta</taxon>
        <taxon>Pterygota</taxon>
        <taxon>Neoptera</taxon>
        <taxon>Endopterygota</taxon>
        <taxon>Lepidoptera</taxon>
        <taxon>Glossata</taxon>
        <taxon>Ditrysia</taxon>
        <taxon>Papilionoidea</taxon>
        <taxon>Papilionidae</taxon>
        <taxon>Papilioninae</taxon>
        <taxon>Iphiclides</taxon>
    </lineage>
</organism>
<accession>A0ABN8IN91</accession>
<evidence type="ECO:0000256" key="1">
    <source>
        <dbReference type="SAM" id="MobiDB-lite"/>
    </source>
</evidence>
<feature type="chain" id="PRO_5047397279" evidence="2">
    <location>
        <begin position="21"/>
        <end position="216"/>
    </location>
</feature>
<dbReference type="EMBL" id="OW152841">
    <property type="protein sequence ID" value="CAH2062297.1"/>
    <property type="molecule type" value="Genomic_DNA"/>
</dbReference>
<dbReference type="Proteomes" id="UP000837857">
    <property type="component" value="Chromosome 29"/>
</dbReference>
<sequence>MRCSQFLVAVALCCLVQVQGKPVMTIPEFLERNDKVLMSRMGADDENVYIAIERAVNNLLRSASEVKTPDDDKTRLLILKTSQSEEATTDAPAFADDDDAQLMVEIYNATPRSEVATTKAPEFNYDDFMQSLQKGEELGTKVATNAPFKALADEDERRPRSEAATTEASNVNKDDVYTSKLILGIARDNELGDEVSSTASSDDPIFKPQFVIGQDN</sequence>
<feature type="non-terminal residue" evidence="3">
    <location>
        <position position="1"/>
    </location>
</feature>
<proteinExistence type="predicted"/>
<keyword evidence="4" id="KW-1185">Reference proteome</keyword>
<evidence type="ECO:0000313" key="3">
    <source>
        <dbReference type="EMBL" id="CAH2062297.1"/>
    </source>
</evidence>
<evidence type="ECO:0000313" key="4">
    <source>
        <dbReference type="Proteomes" id="UP000837857"/>
    </source>
</evidence>